<evidence type="ECO:0000313" key="4">
    <source>
        <dbReference type="EMBL" id="KAG1541966.1"/>
    </source>
</evidence>
<evidence type="ECO:0000313" key="5">
    <source>
        <dbReference type="Proteomes" id="UP000717996"/>
    </source>
</evidence>
<reference evidence="4" key="1">
    <citation type="journal article" date="2020" name="Microb. Genom.">
        <title>Genetic diversity of clinical and environmental Mucorales isolates obtained from an investigation of mucormycosis cases among solid organ transplant recipients.</title>
        <authorList>
            <person name="Nguyen M.H."/>
            <person name="Kaul D."/>
            <person name="Muto C."/>
            <person name="Cheng S.J."/>
            <person name="Richter R.A."/>
            <person name="Bruno V.M."/>
            <person name="Liu G."/>
            <person name="Beyhan S."/>
            <person name="Sundermann A.J."/>
            <person name="Mounaud S."/>
            <person name="Pasculle A.W."/>
            <person name="Nierman W.C."/>
            <person name="Driscoll E."/>
            <person name="Cumbie R."/>
            <person name="Clancy C.J."/>
            <person name="Dupont C.L."/>
        </authorList>
    </citation>
    <scope>NUCLEOTIDE SEQUENCE</scope>
    <source>
        <strain evidence="4">GL16</strain>
    </source>
</reference>
<dbReference type="OrthoDB" id="10250130at2759"/>
<dbReference type="PANTHER" id="PTHR46093:SF18">
    <property type="entry name" value="FIBRONECTIN TYPE-III DOMAIN-CONTAINING PROTEIN"/>
    <property type="match status" value="1"/>
</dbReference>
<protein>
    <submittedName>
        <fullName evidence="4">Uncharacterized protein</fullName>
    </submittedName>
</protein>
<feature type="compositionally biased region" description="Polar residues" evidence="3">
    <location>
        <begin position="432"/>
        <end position="444"/>
    </location>
</feature>
<keyword evidence="1" id="KW-0880">Kelch repeat</keyword>
<dbReference type="Proteomes" id="UP000717996">
    <property type="component" value="Unassembled WGS sequence"/>
</dbReference>
<feature type="compositionally biased region" description="Basic and acidic residues" evidence="3">
    <location>
        <begin position="390"/>
        <end position="417"/>
    </location>
</feature>
<gene>
    <name evidence="4" type="ORF">G6F51_007563</name>
</gene>
<dbReference type="PANTHER" id="PTHR46093">
    <property type="entry name" value="ACYL-COA-BINDING DOMAIN-CONTAINING PROTEIN 5"/>
    <property type="match status" value="1"/>
</dbReference>
<feature type="region of interest" description="Disordered" evidence="3">
    <location>
        <begin position="390"/>
        <end position="463"/>
    </location>
</feature>
<dbReference type="SUPFAM" id="SSF117281">
    <property type="entry name" value="Kelch motif"/>
    <property type="match status" value="1"/>
</dbReference>
<proteinExistence type="predicted"/>
<dbReference type="AlphaFoldDB" id="A0A9P6Y8E3"/>
<sequence>MPSLPPFLNFRAGVAIGSTFYMPFMSDTPFCYIFDLVTEQWSSRGLTPINATNESYPEVTSATAIGRKIYLVGGRLLKSYTLSNSLIEIDTETFTVQAITDAVGTPPRARHEHSVDAVANRYLVIFGGLCYNSVDTDLGENDVYVYDTLRKNWFVPHVSGQFPHLRFSHASAVIGKDLYIHGGVQIDTDSSYIIYDDLYRLDCQEWVWYKYEHPEVERYLRGQPQVDAVQKNFLIPTTGDSPHDRFQSYMCAASNKLITFGGYSIRIGEEDNEISYNYPLDELSIFNTKRHSWATINARVPKKEDEDFMTVSDMCVAVLPVDSRRVKIFIFASKRVQEAHEKHYNDICTIRDPSSSHYASGDIVENYLDDSRNFCVDRHRKVIKLPEREFRKSDDSKHSEHVKEPQLDRQSSSKEAKGTTSIKPLHKDDNVDSNTDNMQGEMNASSISSRDSDSSEGYTTAKMRRQNRITPCIIVIDLLE</sequence>
<accession>A0A9P6Y8E3</accession>
<evidence type="ECO:0000256" key="1">
    <source>
        <dbReference type="ARBA" id="ARBA00022441"/>
    </source>
</evidence>
<evidence type="ECO:0000256" key="3">
    <source>
        <dbReference type="SAM" id="MobiDB-lite"/>
    </source>
</evidence>
<dbReference type="EMBL" id="JAANIT010001142">
    <property type="protein sequence ID" value="KAG1541966.1"/>
    <property type="molecule type" value="Genomic_DNA"/>
</dbReference>
<dbReference type="InterPro" id="IPR015915">
    <property type="entry name" value="Kelch-typ_b-propeller"/>
</dbReference>
<dbReference type="Gene3D" id="2.120.10.80">
    <property type="entry name" value="Kelch-type beta propeller"/>
    <property type="match status" value="1"/>
</dbReference>
<evidence type="ECO:0000256" key="2">
    <source>
        <dbReference type="ARBA" id="ARBA00022737"/>
    </source>
</evidence>
<dbReference type="Pfam" id="PF24681">
    <property type="entry name" value="Kelch_KLHDC2_KLHL20_DRC7"/>
    <property type="match status" value="1"/>
</dbReference>
<comment type="caution">
    <text evidence="4">The sequence shown here is derived from an EMBL/GenBank/DDBJ whole genome shotgun (WGS) entry which is preliminary data.</text>
</comment>
<keyword evidence="2" id="KW-0677">Repeat</keyword>
<organism evidence="4 5">
    <name type="scientific">Rhizopus oryzae</name>
    <name type="common">Mucormycosis agent</name>
    <name type="synonym">Rhizopus arrhizus var. delemar</name>
    <dbReference type="NCBI Taxonomy" id="64495"/>
    <lineage>
        <taxon>Eukaryota</taxon>
        <taxon>Fungi</taxon>
        <taxon>Fungi incertae sedis</taxon>
        <taxon>Mucoromycota</taxon>
        <taxon>Mucoromycotina</taxon>
        <taxon>Mucoromycetes</taxon>
        <taxon>Mucorales</taxon>
        <taxon>Mucorineae</taxon>
        <taxon>Rhizopodaceae</taxon>
        <taxon>Rhizopus</taxon>
    </lineage>
</organism>
<name>A0A9P6Y8E3_RHIOR</name>